<evidence type="ECO:0000259" key="1">
    <source>
        <dbReference type="Pfam" id="PF20149"/>
    </source>
</evidence>
<feature type="domain" description="DUF6532" evidence="1">
    <location>
        <begin position="34"/>
        <end position="135"/>
    </location>
</feature>
<comment type="caution">
    <text evidence="2">The sequence shown here is derived from an EMBL/GenBank/DDBJ whole genome shotgun (WGS) entry which is preliminary data.</text>
</comment>
<sequence>MSTTVSFFHPLTALSVEKQVHAVGPDTKAIKPTTSTYCANKVKDLPTEGNFLNSGSAHNENMNHPALGMCLCKVIYNGKFSLTASFKDLVPWNAVGLIGTIYNCLKEMETGQLHKISFSAEASEGCCNKVLGSIEGVLNVAKYKQQLKKWARVKGQSLLGKRLKHTGGQHMGIKLNLLRPGH</sequence>
<dbReference type="Pfam" id="PF20149">
    <property type="entry name" value="DUF6532"/>
    <property type="match status" value="1"/>
</dbReference>
<keyword evidence="3" id="KW-1185">Reference proteome</keyword>
<dbReference type="EMBL" id="JARIHO010000121">
    <property type="protein sequence ID" value="KAJ7302087.1"/>
    <property type="molecule type" value="Genomic_DNA"/>
</dbReference>
<protein>
    <recommendedName>
        <fullName evidence="1">DUF6532 domain-containing protein</fullName>
    </recommendedName>
</protein>
<proteinExistence type="predicted"/>
<organism evidence="2 3">
    <name type="scientific">Mycena albidolilacea</name>
    <dbReference type="NCBI Taxonomy" id="1033008"/>
    <lineage>
        <taxon>Eukaryota</taxon>
        <taxon>Fungi</taxon>
        <taxon>Dikarya</taxon>
        <taxon>Basidiomycota</taxon>
        <taxon>Agaricomycotina</taxon>
        <taxon>Agaricomycetes</taxon>
        <taxon>Agaricomycetidae</taxon>
        <taxon>Agaricales</taxon>
        <taxon>Marasmiineae</taxon>
        <taxon>Mycenaceae</taxon>
        <taxon>Mycena</taxon>
    </lineage>
</organism>
<name>A0AAD7E7T4_9AGAR</name>
<dbReference type="InterPro" id="IPR045341">
    <property type="entry name" value="DUF6532"/>
</dbReference>
<evidence type="ECO:0000313" key="2">
    <source>
        <dbReference type="EMBL" id="KAJ7302087.1"/>
    </source>
</evidence>
<accession>A0AAD7E7T4</accession>
<gene>
    <name evidence="2" type="ORF">DFH08DRAFT_826961</name>
</gene>
<evidence type="ECO:0000313" key="3">
    <source>
        <dbReference type="Proteomes" id="UP001218218"/>
    </source>
</evidence>
<dbReference type="Proteomes" id="UP001218218">
    <property type="component" value="Unassembled WGS sequence"/>
</dbReference>
<reference evidence="2" key="1">
    <citation type="submission" date="2023-03" db="EMBL/GenBank/DDBJ databases">
        <title>Massive genome expansion in bonnet fungi (Mycena s.s.) driven by repeated elements and novel gene families across ecological guilds.</title>
        <authorList>
            <consortium name="Lawrence Berkeley National Laboratory"/>
            <person name="Harder C.B."/>
            <person name="Miyauchi S."/>
            <person name="Viragh M."/>
            <person name="Kuo A."/>
            <person name="Thoen E."/>
            <person name="Andreopoulos B."/>
            <person name="Lu D."/>
            <person name="Skrede I."/>
            <person name="Drula E."/>
            <person name="Henrissat B."/>
            <person name="Morin E."/>
            <person name="Kohler A."/>
            <person name="Barry K."/>
            <person name="LaButti K."/>
            <person name="Morin E."/>
            <person name="Salamov A."/>
            <person name="Lipzen A."/>
            <person name="Mereny Z."/>
            <person name="Hegedus B."/>
            <person name="Baldrian P."/>
            <person name="Stursova M."/>
            <person name="Weitz H."/>
            <person name="Taylor A."/>
            <person name="Grigoriev I.V."/>
            <person name="Nagy L.G."/>
            <person name="Martin F."/>
            <person name="Kauserud H."/>
        </authorList>
    </citation>
    <scope>NUCLEOTIDE SEQUENCE</scope>
    <source>
        <strain evidence="2">CBHHK002</strain>
    </source>
</reference>
<dbReference type="AlphaFoldDB" id="A0AAD7E7T4"/>